<organism evidence="1 2">
    <name type="scientific">Mycetomoellerius zeteki</name>
    <dbReference type="NCBI Taxonomy" id="64791"/>
    <lineage>
        <taxon>Eukaryota</taxon>
        <taxon>Metazoa</taxon>
        <taxon>Ecdysozoa</taxon>
        <taxon>Arthropoda</taxon>
        <taxon>Hexapoda</taxon>
        <taxon>Insecta</taxon>
        <taxon>Pterygota</taxon>
        <taxon>Neoptera</taxon>
        <taxon>Endopterygota</taxon>
        <taxon>Hymenoptera</taxon>
        <taxon>Apocrita</taxon>
        <taxon>Aculeata</taxon>
        <taxon>Formicoidea</taxon>
        <taxon>Formicidae</taxon>
        <taxon>Myrmicinae</taxon>
        <taxon>Mycetomoellerius</taxon>
    </lineage>
</organism>
<dbReference type="PANTHER" id="PTHR46113:SF1">
    <property type="entry name" value="PEPTIDASE M17 LEUCYL AMINOPEPTIDASE N-TERMINAL DOMAIN-CONTAINING PROTEIN"/>
    <property type="match status" value="1"/>
</dbReference>
<reference evidence="1 2" key="1">
    <citation type="submission" date="2015-09" db="EMBL/GenBank/DDBJ databases">
        <title>Trachymyrmex zeteki WGS genome.</title>
        <authorList>
            <person name="Nygaard S."/>
            <person name="Hu H."/>
            <person name="Boomsma J."/>
            <person name="Zhang G."/>
        </authorList>
    </citation>
    <scope>NUCLEOTIDE SEQUENCE [LARGE SCALE GENOMIC DNA]</scope>
    <source>
        <strain evidence="1">Tzet28-1</strain>
        <tissue evidence="1">Whole body</tissue>
    </source>
</reference>
<dbReference type="PANTHER" id="PTHR46113">
    <property type="entry name" value="SNAC DOMAIN-CONTAINING PROTEIN"/>
    <property type="match status" value="1"/>
</dbReference>
<protein>
    <submittedName>
        <fullName evidence="1">Uncharacterized protein</fullName>
    </submittedName>
</protein>
<name>A0A151X6L1_9HYME</name>
<evidence type="ECO:0000313" key="2">
    <source>
        <dbReference type="Proteomes" id="UP000075809"/>
    </source>
</evidence>
<sequence length="77" mass="9009">MTNIKIYVKLSRKINFLTSTTISNNDTAERGIKLFINYSTIITKDEDQKQFLLRVISDYRKQFPDAKRGTLLKPLQL</sequence>
<dbReference type="EMBL" id="KQ982476">
    <property type="protein sequence ID" value="KYQ56026.1"/>
    <property type="molecule type" value="Genomic_DNA"/>
</dbReference>
<keyword evidence="2" id="KW-1185">Reference proteome</keyword>
<dbReference type="AlphaFoldDB" id="A0A151X6L1"/>
<proteinExistence type="predicted"/>
<dbReference type="Proteomes" id="UP000075809">
    <property type="component" value="Unassembled WGS sequence"/>
</dbReference>
<evidence type="ECO:0000313" key="1">
    <source>
        <dbReference type="EMBL" id="KYQ56026.1"/>
    </source>
</evidence>
<gene>
    <name evidence="1" type="ORF">ALC60_05009</name>
</gene>
<accession>A0A151X6L1</accession>